<evidence type="ECO:0000313" key="1">
    <source>
        <dbReference type="EMBL" id="GLS27695.1"/>
    </source>
</evidence>
<dbReference type="SUPFAM" id="SSF63829">
    <property type="entry name" value="Calcium-dependent phosphotriesterase"/>
    <property type="match status" value="1"/>
</dbReference>
<gene>
    <name evidence="1" type="ORF">GCM10007877_34140</name>
</gene>
<comment type="caution">
    <text evidence="1">The sequence shown here is derived from an EMBL/GenBank/DDBJ whole genome shotgun (WGS) entry which is preliminary data.</text>
</comment>
<dbReference type="Pfam" id="PF05787">
    <property type="entry name" value="PhoX"/>
    <property type="match status" value="1"/>
</dbReference>
<name>A0AA37WNN6_9GAMM</name>
<dbReference type="PANTHER" id="PTHR35399:SF2">
    <property type="entry name" value="DUF839 DOMAIN-CONTAINING PROTEIN"/>
    <property type="match status" value="1"/>
</dbReference>
<accession>A0AA37WNN6</accession>
<reference evidence="1 2" key="1">
    <citation type="journal article" date="2014" name="Int. J. Syst. Evol. Microbiol.">
        <title>Complete genome sequence of Corynebacterium casei LMG S-19264T (=DSM 44701T), isolated from a smear-ripened cheese.</title>
        <authorList>
            <consortium name="US DOE Joint Genome Institute (JGI-PGF)"/>
            <person name="Walter F."/>
            <person name="Albersmeier A."/>
            <person name="Kalinowski J."/>
            <person name="Ruckert C."/>
        </authorList>
    </citation>
    <scope>NUCLEOTIDE SEQUENCE [LARGE SCALE GENOMIC DNA]</scope>
    <source>
        <strain evidence="1 2">NBRC 110095</strain>
    </source>
</reference>
<proteinExistence type="predicted"/>
<dbReference type="EMBL" id="BSPD01000087">
    <property type="protein sequence ID" value="GLS27695.1"/>
    <property type="molecule type" value="Genomic_DNA"/>
</dbReference>
<dbReference type="InterPro" id="IPR008557">
    <property type="entry name" value="PhoX"/>
</dbReference>
<protein>
    <submittedName>
        <fullName evidence="1">dTDP-glucose 4,6-dehydratase</fullName>
    </submittedName>
</protein>
<dbReference type="RefSeq" id="WP_232593439.1">
    <property type="nucleotide sequence ID" value="NZ_BSPD01000087.1"/>
</dbReference>
<dbReference type="AlphaFoldDB" id="A0AA37WNN6"/>
<organism evidence="1 2">
    <name type="scientific">Marinibactrum halimedae</name>
    <dbReference type="NCBI Taxonomy" id="1444977"/>
    <lineage>
        <taxon>Bacteria</taxon>
        <taxon>Pseudomonadati</taxon>
        <taxon>Pseudomonadota</taxon>
        <taxon>Gammaproteobacteria</taxon>
        <taxon>Cellvibrionales</taxon>
        <taxon>Cellvibrionaceae</taxon>
        <taxon>Marinibactrum</taxon>
    </lineage>
</organism>
<dbReference type="PANTHER" id="PTHR35399">
    <property type="entry name" value="SLR8030 PROTEIN"/>
    <property type="match status" value="1"/>
</dbReference>
<sequence length="610" mass="68180">MKTFEDVLQAYLTRRGFLKSVGVVSASACVSHCGYSTLENSSSLTFSPVNPTAHNQLQVAKDYQSQVLIRWGDPLFNEAPEFDPLTQTAAKQKQQFGYNNDYVGFLPLPFGSEQTDHGLLMVNHEYTNPELMFPGSPSDAELTQDQTDIDIAAHGLSIIEIKREGNQWEVVKSSPYNRRITPETPMNLTGAAAGHERLKSLISKEGVETIGTFSNCSGCVTPWGTLLTGEENVDEYFLGDHTQLPEAKNYERFGMSESRKHWGDFYDRWNLEKNPQGLLHSGWIVEIDPYNPHSIPKKRTGLGRFKHEGANIFINKDKRAVIYCGDDQQFEYIYKFVSKGKYDDSNRQANMDLLTEGTLYVAHFLDNGTLKWLPLIYGQGPLNKDNGFGSQADVLLDTRRAADLLGATPMDRPEDVEVNPSNGKVYAMLTNNSGRTEHQLDAANPRAHNQHGQIIEFWPEDGDHTKNVFQWELFLLAGNPEQDITLYHPDLPQEGWLSCPDNCAFDPLGNLWIATDGAENAGIPEGLWATEVSGKHRALTKRFMAIPKGAEMCGPFFTKDGKNLFCSVQHPASGSTYETPSTRWPDFSNTLPPRPAVVVTRNNHGKRIGS</sequence>
<evidence type="ECO:0000313" key="2">
    <source>
        <dbReference type="Proteomes" id="UP001156870"/>
    </source>
</evidence>
<keyword evidence="2" id="KW-1185">Reference proteome</keyword>
<dbReference type="Proteomes" id="UP001156870">
    <property type="component" value="Unassembled WGS sequence"/>
</dbReference>